<evidence type="ECO:0000256" key="1">
    <source>
        <dbReference type="ARBA" id="ARBA00001974"/>
    </source>
</evidence>
<evidence type="ECO:0000313" key="9">
    <source>
        <dbReference type="Proteomes" id="UP000053958"/>
    </source>
</evidence>
<keyword evidence="3" id="KW-0285">Flavoprotein</keyword>
<dbReference type="Gene3D" id="3.50.50.60">
    <property type="entry name" value="FAD/NAD(P)-binding domain"/>
    <property type="match status" value="2"/>
</dbReference>
<evidence type="ECO:0000259" key="7">
    <source>
        <dbReference type="Pfam" id="PF01266"/>
    </source>
</evidence>
<reference evidence="8 9" key="1">
    <citation type="submission" date="2015-04" db="EMBL/GenBank/DDBJ databases">
        <authorList>
            <person name="Heijne W.H."/>
            <person name="Fedorova N.D."/>
            <person name="Nierman W.C."/>
            <person name="Vollebregt A.W."/>
            <person name="Zhao Z."/>
            <person name="Wu L."/>
            <person name="Kumar M."/>
            <person name="Stam H."/>
            <person name="van den Berg M.A."/>
            <person name="Pel H.J."/>
        </authorList>
    </citation>
    <scope>NUCLEOTIDE SEQUENCE [LARGE SCALE GENOMIC DNA]</scope>
    <source>
        <strain evidence="8 9">CBS 393.64</strain>
    </source>
</reference>
<keyword evidence="4" id="KW-0274">FAD</keyword>
<accession>A0A0F4YF67</accession>
<dbReference type="SUPFAM" id="SSF51905">
    <property type="entry name" value="FAD/NAD(P)-binding domain"/>
    <property type="match status" value="1"/>
</dbReference>
<evidence type="ECO:0000256" key="5">
    <source>
        <dbReference type="ARBA" id="ARBA00023002"/>
    </source>
</evidence>
<comment type="similarity">
    <text evidence="2">Belongs to the MSOX/MTOX family.</text>
</comment>
<keyword evidence="5" id="KW-0560">Oxidoreductase</keyword>
<dbReference type="PANTHER" id="PTHR10961">
    <property type="entry name" value="PEROXISOMAL SARCOSINE OXIDASE"/>
    <property type="match status" value="1"/>
</dbReference>
<dbReference type="GeneID" id="25321512"/>
<evidence type="ECO:0000256" key="3">
    <source>
        <dbReference type="ARBA" id="ARBA00022630"/>
    </source>
</evidence>
<comment type="cofactor">
    <cofactor evidence="1">
        <name>FAD</name>
        <dbReference type="ChEBI" id="CHEBI:57692"/>
    </cofactor>
</comment>
<dbReference type="GO" id="GO:0050660">
    <property type="term" value="F:flavin adenine dinucleotide binding"/>
    <property type="evidence" value="ECO:0007669"/>
    <property type="project" value="InterPro"/>
</dbReference>
<sequence>MPPPAPKEQSTLIVGAGTFGLSTALHLAGAGYTNVTVLDRADSSPSPYSAGNDLNKIMRTEYEDEWYANIAREAMDAWSTPFWAPYYRETGYAVVVSPEAPAKAKTTLQKALASIQHTNADAILPVTSPADLRKHVQAIPPGPLDTFSSRRPRPVNWQTSPSSTAEILGFLFEPDADTGLLKIVANGAGYVNLKSADSTVSLPTESNDGIPAADELLIRRLLNETFPHLAQRPLVKPFICWCADTADSDYIIDYVPNTGGKDRKAGLIVASGDSGHAFKMLPIAGKWVMKVLEEGEQRIERWKWKETATSGWDKDISWRVGDVQNIATLGRMTSNIKIVCLPGDSRERQTGHRETCARLRIYLLIMPKHVDICKSSLRICRTLCQTDICDVIITPGLATMAEIMGPKSLFNRDSGTPYTSQIACLLDHLQLVQHKASVLFVVQPGIPHDEEWPQKSRRNRNGRDQVYNRRDQMPLIWGSQIGSHCYSVVYARIVRGKRASDPFSKIQQRGKTFDLRNPNEIFSVCRMGWQSLSQVAQGQLNSIM</sequence>
<evidence type="ECO:0000256" key="4">
    <source>
        <dbReference type="ARBA" id="ARBA00022827"/>
    </source>
</evidence>
<dbReference type="Gene3D" id="3.30.9.10">
    <property type="entry name" value="D-Amino Acid Oxidase, subunit A, domain 2"/>
    <property type="match status" value="1"/>
</dbReference>
<dbReference type="AlphaFoldDB" id="A0A0F4YF67"/>
<dbReference type="RefSeq" id="XP_013323372.1">
    <property type="nucleotide sequence ID" value="XM_013467918.1"/>
</dbReference>
<dbReference type="InterPro" id="IPR036188">
    <property type="entry name" value="FAD/NAD-bd_sf"/>
</dbReference>
<evidence type="ECO:0000256" key="6">
    <source>
        <dbReference type="SAM" id="MobiDB-lite"/>
    </source>
</evidence>
<feature type="domain" description="FAD dependent oxidoreductase" evidence="7">
    <location>
        <begin position="12"/>
        <end position="114"/>
    </location>
</feature>
<proteinExistence type="inferred from homology"/>
<dbReference type="InterPro" id="IPR006076">
    <property type="entry name" value="FAD-dep_OxRdtase"/>
</dbReference>
<dbReference type="GO" id="GO:0008115">
    <property type="term" value="F:sarcosine oxidase activity"/>
    <property type="evidence" value="ECO:0007669"/>
    <property type="project" value="TreeGrafter"/>
</dbReference>
<dbReference type="Pfam" id="PF01266">
    <property type="entry name" value="DAO"/>
    <property type="match status" value="1"/>
</dbReference>
<dbReference type="PANTHER" id="PTHR10961:SF46">
    <property type="entry name" value="PEROXISOMAL SARCOSINE OXIDASE"/>
    <property type="match status" value="1"/>
</dbReference>
<dbReference type="EMBL" id="LASV01000734">
    <property type="protein sequence ID" value="KKA16760.1"/>
    <property type="molecule type" value="Genomic_DNA"/>
</dbReference>
<evidence type="ECO:0000256" key="2">
    <source>
        <dbReference type="ARBA" id="ARBA00010989"/>
    </source>
</evidence>
<comment type="caution">
    <text evidence="8">The sequence shown here is derived from an EMBL/GenBank/DDBJ whole genome shotgun (WGS) entry which is preliminary data.</text>
</comment>
<dbReference type="InterPro" id="IPR045170">
    <property type="entry name" value="MTOX"/>
</dbReference>
<dbReference type="Proteomes" id="UP000053958">
    <property type="component" value="Unassembled WGS sequence"/>
</dbReference>
<dbReference type="OrthoDB" id="2219495at2759"/>
<dbReference type="STRING" id="1408163.A0A0F4YF67"/>
<feature type="region of interest" description="Disordered" evidence="6">
    <location>
        <begin position="141"/>
        <end position="160"/>
    </location>
</feature>
<keyword evidence="9" id="KW-1185">Reference proteome</keyword>
<name>A0A0F4YF67_RASE3</name>
<organism evidence="8 9">
    <name type="scientific">Rasamsonia emersonii (strain ATCC 16479 / CBS 393.64 / IMI 116815)</name>
    <dbReference type="NCBI Taxonomy" id="1408163"/>
    <lineage>
        <taxon>Eukaryota</taxon>
        <taxon>Fungi</taxon>
        <taxon>Dikarya</taxon>
        <taxon>Ascomycota</taxon>
        <taxon>Pezizomycotina</taxon>
        <taxon>Eurotiomycetes</taxon>
        <taxon>Eurotiomycetidae</taxon>
        <taxon>Eurotiales</taxon>
        <taxon>Trichocomaceae</taxon>
        <taxon>Rasamsonia</taxon>
    </lineage>
</organism>
<evidence type="ECO:0000313" key="8">
    <source>
        <dbReference type="EMBL" id="KKA16760.1"/>
    </source>
</evidence>
<gene>
    <name evidence="8" type="ORF">T310_9580</name>
</gene>
<protein>
    <submittedName>
        <fullName evidence="8">Oxygen oxidoreductase</fullName>
    </submittedName>
</protein>